<name>A0ACC1H9V4_9FUNG</name>
<proteinExistence type="predicted"/>
<keyword evidence="2" id="KW-1185">Reference proteome</keyword>
<gene>
    <name evidence="1" type="ORF">EV182_008407</name>
</gene>
<accession>A0ACC1H9V4</accession>
<dbReference type="EMBL" id="JAMZIH010009446">
    <property type="protein sequence ID" value="KAJ1670127.1"/>
    <property type="molecule type" value="Genomic_DNA"/>
</dbReference>
<reference evidence="1" key="1">
    <citation type="submission" date="2022-06" db="EMBL/GenBank/DDBJ databases">
        <title>Phylogenomic reconstructions and comparative analyses of Kickxellomycotina fungi.</title>
        <authorList>
            <person name="Reynolds N.K."/>
            <person name="Stajich J.E."/>
            <person name="Barry K."/>
            <person name="Grigoriev I.V."/>
            <person name="Crous P."/>
            <person name="Smith M.E."/>
        </authorList>
    </citation>
    <scope>NUCLEOTIDE SEQUENCE</scope>
    <source>
        <strain evidence="1">RSA 2271</strain>
    </source>
</reference>
<organism evidence="1 2">
    <name type="scientific">Spiromyces aspiralis</name>
    <dbReference type="NCBI Taxonomy" id="68401"/>
    <lineage>
        <taxon>Eukaryota</taxon>
        <taxon>Fungi</taxon>
        <taxon>Fungi incertae sedis</taxon>
        <taxon>Zoopagomycota</taxon>
        <taxon>Kickxellomycotina</taxon>
        <taxon>Kickxellomycetes</taxon>
        <taxon>Kickxellales</taxon>
        <taxon>Kickxellaceae</taxon>
        <taxon>Spiromyces</taxon>
    </lineage>
</organism>
<protein>
    <submittedName>
        <fullName evidence="1">Uncharacterized protein</fullName>
    </submittedName>
</protein>
<dbReference type="Proteomes" id="UP001145114">
    <property type="component" value="Unassembled WGS sequence"/>
</dbReference>
<sequence>EIDRSANSNTIGGSSGVVSEKSAGVSALVNKFGTSTIKKKPAPRPPISGLRQPSVPAAGAAPSPPSHPTPPPPLRPTQPVNNAAVPSVANSLVNSRWTFHDPKDFPKPPQRTHLLPKEIKYPSGNPTGS</sequence>
<comment type="caution">
    <text evidence="1">The sequence shown here is derived from an EMBL/GenBank/DDBJ whole genome shotgun (WGS) entry which is preliminary data.</text>
</comment>
<evidence type="ECO:0000313" key="1">
    <source>
        <dbReference type="EMBL" id="KAJ1670127.1"/>
    </source>
</evidence>
<feature type="non-terminal residue" evidence="1">
    <location>
        <position position="129"/>
    </location>
</feature>
<evidence type="ECO:0000313" key="2">
    <source>
        <dbReference type="Proteomes" id="UP001145114"/>
    </source>
</evidence>
<feature type="non-terminal residue" evidence="1">
    <location>
        <position position="1"/>
    </location>
</feature>